<keyword evidence="2" id="KW-1185">Reference proteome</keyword>
<dbReference type="RefSeq" id="WP_062637778.1">
    <property type="nucleotide sequence ID" value="NZ_FCOG02000027.1"/>
</dbReference>
<accession>A0A7Z7N491</accession>
<comment type="caution">
    <text evidence="1">The sequence shown here is derived from an EMBL/GenBank/DDBJ whole genome shotgun (WGS) entry which is preliminary data.</text>
</comment>
<dbReference type="EMBL" id="OCSU01000002">
    <property type="protein sequence ID" value="SOE81595.1"/>
    <property type="molecule type" value="Genomic_DNA"/>
</dbReference>
<dbReference type="Proteomes" id="UP000219522">
    <property type="component" value="Unassembled WGS sequence"/>
</dbReference>
<sequence>MNLVFEQNKRRSTIDNNVLAIPPQRVLLSATVHSEQDETSRDRIRRLFHSPLGVYVSHASRDRNELRLELDVAAEDIGFTLRTLQKVLPEAVIVEIRPRVFERRQH</sequence>
<name>A0A7Z7N491_9BURK</name>
<evidence type="ECO:0000313" key="1">
    <source>
        <dbReference type="EMBL" id="SOE81595.1"/>
    </source>
</evidence>
<dbReference type="OrthoDB" id="9106388at2"/>
<proteinExistence type="predicted"/>
<reference evidence="1 2" key="1">
    <citation type="submission" date="2017-09" db="EMBL/GenBank/DDBJ databases">
        <authorList>
            <person name="Varghese N."/>
            <person name="Submissions S."/>
        </authorList>
    </citation>
    <scope>NUCLEOTIDE SEQUENCE [LARGE SCALE GENOMIC DNA]</scope>
    <source>
        <strain evidence="1 2">OK806</strain>
    </source>
</reference>
<dbReference type="AlphaFoldDB" id="A0A7Z7N491"/>
<organism evidence="1 2">
    <name type="scientific">Caballeronia arationis</name>
    <dbReference type="NCBI Taxonomy" id="1777142"/>
    <lineage>
        <taxon>Bacteria</taxon>
        <taxon>Pseudomonadati</taxon>
        <taxon>Pseudomonadota</taxon>
        <taxon>Betaproteobacteria</taxon>
        <taxon>Burkholderiales</taxon>
        <taxon>Burkholderiaceae</taxon>
        <taxon>Caballeronia</taxon>
    </lineage>
</organism>
<gene>
    <name evidence="1" type="ORF">SAMN05446927_4884</name>
</gene>
<protein>
    <submittedName>
        <fullName evidence="1">Uncharacterized protein</fullName>
    </submittedName>
</protein>
<evidence type="ECO:0000313" key="2">
    <source>
        <dbReference type="Proteomes" id="UP000219522"/>
    </source>
</evidence>